<keyword evidence="1" id="KW-0378">Hydrolase</keyword>
<dbReference type="GO" id="GO:0016791">
    <property type="term" value="F:phosphatase activity"/>
    <property type="evidence" value="ECO:0007669"/>
    <property type="project" value="UniProtKB-ARBA"/>
</dbReference>
<dbReference type="PANTHER" id="PTHR10000:SF8">
    <property type="entry name" value="HAD SUPERFAMILY HYDROLASE-LIKE, TYPE 3"/>
    <property type="match status" value="1"/>
</dbReference>
<protein>
    <submittedName>
        <fullName evidence="1">Putative hydrolase</fullName>
    </submittedName>
</protein>
<name>K6VPH5_9MICO</name>
<dbReference type="Gene3D" id="3.30.1240.10">
    <property type="match status" value="1"/>
</dbReference>
<evidence type="ECO:0000313" key="2">
    <source>
        <dbReference type="Proteomes" id="UP000008495"/>
    </source>
</evidence>
<dbReference type="eggNOG" id="COG0561">
    <property type="taxonomic scope" value="Bacteria"/>
</dbReference>
<dbReference type="Pfam" id="PF08282">
    <property type="entry name" value="Hydrolase_3"/>
    <property type="match status" value="1"/>
</dbReference>
<dbReference type="OrthoDB" id="3180855at2"/>
<dbReference type="RefSeq" id="WP_006502027.1">
    <property type="nucleotide sequence ID" value="NZ_BAGZ01000005.1"/>
</dbReference>
<dbReference type="AlphaFoldDB" id="K6VPH5"/>
<comment type="caution">
    <text evidence="1">The sequence shown here is derived from an EMBL/GenBank/DDBJ whole genome shotgun (WGS) entry which is preliminary data.</text>
</comment>
<sequence length="326" mass="34862">MAAGRHQEKDSADNCIRREHRRRFECAGKSKGSQEAPTAIRRASPRWRETIAELPFPAVVATDLDGTLLNSQGFVSDFTRRIFEQYVAAGGVHVMVTARPPRWLSAVADMVEPGGVILSGNGAFVVYAGSGEVIDAQVFSKEGAVNVVRSLRSALPAVSLAVETAGCIVREETFVTDIGDDSGTVVEDIGGWLSSENARPVGKLVGRCPELDQDTLYRRAEDAVGVDGCLAYSGAVGLLEITAPQATKSRALSEWCEQRGFSASQVWAFGDMPNDLSMLSWAGTAFAPANAHRQVTECVTAVVPHHDDDGVAQAVAEALRTWSSGR</sequence>
<dbReference type="EMBL" id="BAGZ01000005">
    <property type="protein sequence ID" value="GAB77275.1"/>
    <property type="molecule type" value="Genomic_DNA"/>
</dbReference>
<dbReference type="Proteomes" id="UP000008495">
    <property type="component" value="Unassembled WGS sequence"/>
</dbReference>
<dbReference type="STRING" id="100225.SAMN05421595_1094"/>
<evidence type="ECO:0000313" key="1">
    <source>
        <dbReference type="EMBL" id="GAB77275.1"/>
    </source>
</evidence>
<proteinExistence type="predicted"/>
<dbReference type="PANTHER" id="PTHR10000">
    <property type="entry name" value="PHOSPHOSERINE PHOSPHATASE"/>
    <property type="match status" value="1"/>
</dbReference>
<reference evidence="1 2" key="1">
    <citation type="submission" date="2012-08" db="EMBL/GenBank/DDBJ databases">
        <title>Whole genome shotgun sequence of Austwickia chelonae NBRC 105200.</title>
        <authorList>
            <person name="Yoshida I."/>
            <person name="Hosoyama A."/>
            <person name="Tsuchikane K."/>
            <person name="Katsumata H."/>
            <person name="Ando Y."/>
            <person name="Ohji S."/>
            <person name="Hamada M."/>
            <person name="Tamura T."/>
            <person name="Yamazoe A."/>
            <person name="Yamazaki S."/>
            <person name="Fujita N."/>
        </authorList>
    </citation>
    <scope>NUCLEOTIDE SEQUENCE [LARGE SCALE GENOMIC DNA]</scope>
    <source>
        <strain evidence="1 2">NBRC 105200</strain>
    </source>
</reference>
<dbReference type="InterPro" id="IPR023214">
    <property type="entry name" value="HAD_sf"/>
</dbReference>
<dbReference type="InterPro" id="IPR036412">
    <property type="entry name" value="HAD-like_sf"/>
</dbReference>
<dbReference type="GO" id="GO:0005829">
    <property type="term" value="C:cytosol"/>
    <property type="evidence" value="ECO:0007669"/>
    <property type="project" value="TreeGrafter"/>
</dbReference>
<dbReference type="GO" id="GO:0000287">
    <property type="term" value="F:magnesium ion binding"/>
    <property type="evidence" value="ECO:0007669"/>
    <property type="project" value="TreeGrafter"/>
</dbReference>
<dbReference type="SUPFAM" id="SSF56784">
    <property type="entry name" value="HAD-like"/>
    <property type="match status" value="1"/>
</dbReference>
<dbReference type="Gene3D" id="3.40.50.1000">
    <property type="entry name" value="HAD superfamily/HAD-like"/>
    <property type="match status" value="1"/>
</dbReference>
<accession>K6VPH5</accession>
<organism evidence="1 2">
    <name type="scientific">Austwickia chelonae NBRC 105200</name>
    <dbReference type="NCBI Taxonomy" id="1184607"/>
    <lineage>
        <taxon>Bacteria</taxon>
        <taxon>Bacillati</taxon>
        <taxon>Actinomycetota</taxon>
        <taxon>Actinomycetes</taxon>
        <taxon>Micrococcales</taxon>
        <taxon>Dermatophilaceae</taxon>
        <taxon>Austwickia</taxon>
    </lineage>
</organism>
<keyword evidence="2" id="KW-1185">Reference proteome</keyword>
<dbReference type="PROSITE" id="PS01228">
    <property type="entry name" value="COF_1"/>
    <property type="match status" value="1"/>
</dbReference>
<gene>
    <name evidence="1" type="ORF">AUCHE_05_01790</name>
</gene>